<dbReference type="RefSeq" id="WP_344995947.1">
    <property type="nucleotide sequence ID" value="NZ_BAAAXV010000008.1"/>
</dbReference>
<name>A0ABV5RXM2_9ACTN</name>
<comment type="caution">
    <text evidence="1">The sequence shown here is derived from an EMBL/GenBank/DDBJ whole genome shotgun (WGS) entry which is preliminary data.</text>
</comment>
<sequence>MLRLAAVALRFDPPVAGLPELLTPDGAAEWALNRMPISREQAIVDSEARKSEYMAADDDFYAPVGQAFSVDNEVNVGFTALQDVELILSALPWVSSAVTTSRTRREIDAWLAIRDQL</sequence>
<reference evidence="1 2" key="1">
    <citation type="submission" date="2024-09" db="EMBL/GenBank/DDBJ databases">
        <authorList>
            <person name="Sun Q."/>
            <person name="Mori K."/>
        </authorList>
    </citation>
    <scope>NUCLEOTIDE SEQUENCE [LARGE SCALE GENOMIC DNA]</scope>
    <source>
        <strain evidence="1 2">JCM 3143</strain>
    </source>
</reference>
<proteinExistence type="predicted"/>
<accession>A0ABV5RXM2</accession>
<organism evidence="1 2">
    <name type="scientific">Nonomuraea helvata</name>
    <dbReference type="NCBI Taxonomy" id="37484"/>
    <lineage>
        <taxon>Bacteria</taxon>
        <taxon>Bacillati</taxon>
        <taxon>Actinomycetota</taxon>
        <taxon>Actinomycetes</taxon>
        <taxon>Streptosporangiales</taxon>
        <taxon>Streptosporangiaceae</taxon>
        <taxon>Nonomuraea</taxon>
    </lineage>
</organism>
<dbReference type="EMBL" id="JBHMBW010000011">
    <property type="protein sequence ID" value="MFB9624190.1"/>
    <property type="molecule type" value="Genomic_DNA"/>
</dbReference>
<gene>
    <name evidence="1" type="ORF">ACFFSA_13970</name>
</gene>
<protein>
    <submittedName>
        <fullName evidence="1">Uncharacterized protein</fullName>
    </submittedName>
</protein>
<dbReference type="Proteomes" id="UP001589532">
    <property type="component" value="Unassembled WGS sequence"/>
</dbReference>
<evidence type="ECO:0000313" key="1">
    <source>
        <dbReference type="EMBL" id="MFB9624190.1"/>
    </source>
</evidence>
<evidence type="ECO:0000313" key="2">
    <source>
        <dbReference type="Proteomes" id="UP001589532"/>
    </source>
</evidence>
<keyword evidence="2" id="KW-1185">Reference proteome</keyword>